<organism evidence="3 5">
    <name type="scientific">Dermatophilus congolensis</name>
    <dbReference type="NCBI Taxonomy" id="1863"/>
    <lineage>
        <taxon>Bacteria</taxon>
        <taxon>Bacillati</taxon>
        <taxon>Actinomycetota</taxon>
        <taxon>Actinomycetes</taxon>
        <taxon>Micrococcales</taxon>
        <taxon>Dermatophilaceae</taxon>
        <taxon>Dermatophilus</taxon>
    </lineage>
</organism>
<sequence>MSMFDSMNIAASGLSTNRKWIDAVSDNIAGMNNITSTNESAFQERFIVARAASYGEPKGTYVAGNMWGDPNGRLISMPNHPLADANGLVRVPDIDLSDQMASLMMAQRAYQANASVAERAKTTYEAAIGIGK</sequence>
<evidence type="ECO:0000313" key="6">
    <source>
        <dbReference type="Proteomes" id="UP000254118"/>
    </source>
</evidence>
<dbReference type="Proteomes" id="UP000254118">
    <property type="component" value="Unassembled WGS sequence"/>
</dbReference>
<dbReference type="EMBL" id="LT906453">
    <property type="protein sequence ID" value="SNV25804.1"/>
    <property type="molecule type" value="Genomic_DNA"/>
</dbReference>
<evidence type="ECO:0000259" key="2">
    <source>
        <dbReference type="Pfam" id="PF06429"/>
    </source>
</evidence>
<dbReference type="GeneID" id="63460476"/>
<dbReference type="InterPro" id="IPR010930">
    <property type="entry name" value="Flg_bb/hook_C_dom"/>
</dbReference>
<dbReference type="Pfam" id="PF06429">
    <property type="entry name" value="Flg_bbr_C"/>
    <property type="match status" value="1"/>
</dbReference>
<proteinExistence type="inferred from homology"/>
<protein>
    <submittedName>
        <fullName evidence="3 4">Proximal rod protein</fullName>
    </submittedName>
</protein>
<evidence type="ECO:0000313" key="4">
    <source>
        <dbReference type="EMBL" id="STD11817.1"/>
    </source>
</evidence>
<dbReference type="AlphaFoldDB" id="A0A239VW64"/>
<evidence type="ECO:0000313" key="5">
    <source>
        <dbReference type="Proteomes" id="UP000242637"/>
    </source>
</evidence>
<reference evidence="3 5" key="1">
    <citation type="submission" date="2017-06" db="EMBL/GenBank/DDBJ databases">
        <authorList>
            <consortium name="Pathogen Informatics"/>
        </authorList>
    </citation>
    <scope>NUCLEOTIDE SEQUENCE [LARGE SCALE GENOMIC DNA]</scope>
    <source>
        <strain evidence="3 5">NCTC13039</strain>
    </source>
</reference>
<evidence type="ECO:0000313" key="3">
    <source>
        <dbReference type="EMBL" id="SNV25804.1"/>
    </source>
</evidence>
<reference evidence="4 6" key="2">
    <citation type="submission" date="2018-06" db="EMBL/GenBank/DDBJ databases">
        <authorList>
            <consortium name="Pathogen Informatics"/>
            <person name="Doyle S."/>
        </authorList>
    </citation>
    <scope>NUCLEOTIDE SEQUENCE [LARGE SCALE GENOMIC DNA]</scope>
    <source>
        <strain evidence="4 6">NCTC7915</strain>
    </source>
</reference>
<dbReference type="KEGG" id="dco:SAMEA4475696_2323"/>
<name>A0A239VW64_9MICO</name>
<keyword evidence="5" id="KW-1185">Reference proteome</keyword>
<feature type="domain" description="Flagellar basal-body/hook protein C-terminal" evidence="2">
    <location>
        <begin position="89"/>
        <end position="128"/>
    </location>
</feature>
<gene>
    <name evidence="3" type="primary">flgC</name>
    <name evidence="4" type="ORF">NCTC7915_01669</name>
    <name evidence="3" type="ORF">SAMEA4475696_02323</name>
</gene>
<dbReference type="EMBL" id="UFYA01000001">
    <property type="protein sequence ID" value="STD11817.1"/>
    <property type="molecule type" value="Genomic_DNA"/>
</dbReference>
<dbReference type="Proteomes" id="UP000242637">
    <property type="component" value="Chromosome 1"/>
</dbReference>
<accession>A0A239VW64</accession>
<dbReference type="OrthoDB" id="9794148at2"/>
<comment type="similarity">
    <text evidence="1">Belongs to the flagella basal body rod proteins family.</text>
</comment>
<dbReference type="RefSeq" id="WP_028326744.1">
    <property type="nucleotide sequence ID" value="NZ_JAAFNI010000001.1"/>
</dbReference>
<evidence type="ECO:0000256" key="1">
    <source>
        <dbReference type="ARBA" id="ARBA00009677"/>
    </source>
</evidence>
<dbReference type="STRING" id="1121387.GCA_000429885_00685"/>